<comment type="cofactor">
    <cofactor evidence="3">
        <name>Mg(2+)</name>
        <dbReference type="ChEBI" id="CHEBI:18420"/>
    </cofactor>
</comment>
<dbReference type="GO" id="GO:0046872">
    <property type="term" value="F:metal ion binding"/>
    <property type="evidence" value="ECO:0007669"/>
    <property type="project" value="UniProtKB-KW"/>
</dbReference>
<evidence type="ECO:0000313" key="15">
    <source>
        <dbReference type="EMBL" id="QHT38242.1"/>
    </source>
</evidence>
<keyword evidence="9" id="KW-0540">Nuclease</keyword>
<dbReference type="GO" id="GO:0043137">
    <property type="term" value="P:DNA replication, removal of RNA primer"/>
    <property type="evidence" value="ECO:0007669"/>
    <property type="project" value="TreeGrafter"/>
</dbReference>
<evidence type="ECO:0000256" key="10">
    <source>
        <dbReference type="ARBA" id="ARBA00022723"/>
    </source>
</evidence>
<dbReference type="GO" id="GO:0032299">
    <property type="term" value="C:ribonuclease H2 complex"/>
    <property type="evidence" value="ECO:0007669"/>
    <property type="project" value="TreeGrafter"/>
</dbReference>
<dbReference type="InterPro" id="IPR012337">
    <property type="entry name" value="RNaseH-like_sf"/>
</dbReference>
<dbReference type="PANTHER" id="PTHR10954">
    <property type="entry name" value="RIBONUCLEASE H2 SUBUNIT A"/>
    <property type="match status" value="1"/>
</dbReference>
<dbReference type="InterPro" id="IPR022898">
    <property type="entry name" value="RNase_HII"/>
</dbReference>
<evidence type="ECO:0000256" key="1">
    <source>
        <dbReference type="ARBA" id="ARBA00000077"/>
    </source>
</evidence>
<evidence type="ECO:0000256" key="8">
    <source>
        <dbReference type="ARBA" id="ARBA00022490"/>
    </source>
</evidence>
<comment type="cofactor">
    <cofactor evidence="2">
        <name>Mn(2+)</name>
        <dbReference type="ChEBI" id="CHEBI:29035"/>
    </cofactor>
</comment>
<keyword evidence="13" id="KW-0464">Manganese</keyword>
<dbReference type="EMBL" id="MN738829">
    <property type="protein sequence ID" value="QHT38242.1"/>
    <property type="molecule type" value="Genomic_DNA"/>
</dbReference>
<dbReference type="PROSITE" id="PS51975">
    <property type="entry name" value="RNASE_H_2"/>
    <property type="match status" value="1"/>
</dbReference>
<dbReference type="NCBIfam" id="NF000595">
    <property type="entry name" value="PRK00015.1-3"/>
    <property type="match status" value="1"/>
</dbReference>
<evidence type="ECO:0000256" key="3">
    <source>
        <dbReference type="ARBA" id="ARBA00001946"/>
    </source>
</evidence>
<accession>A0A6C0FAK3</accession>
<evidence type="ECO:0000256" key="13">
    <source>
        <dbReference type="ARBA" id="ARBA00023211"/>
    </source>
</evidence>
<dbReference type="SUPFAM" id="SSF53098">
    <property type="entry name" value="Ribonuclease H-like"/>
    <property type="match status" value="1"/>
</dbReference>
<keyword evidence="8" id="KW-0963">Cytoplasm</keyword>
<evidence type="ECO:0000256" key="11">
    <source>
        <dbReference type="ARBA" id="ARBA00022759"/>
    </source>
</evidence>
<evidence type="ECO:0000256" key="4">
    <source>
        <dbReference type="ARBA" id="ARBA00004496"/>
    </source>
</evidence>
<evidence type="ECO:0000256" key="9">
    <source>
        <dbReference type="ARBA" id="ARBA00022722"/>
    </source>
</evidence>
<dbReference type="CDD" id="cd07182">
    <property type="entry name" value="RNase_HII_bacteria_HII_like"/>
    <property type="match status" value="1"/>
</dbReference>
<dbReference type="AlphaFoldDB" id="A0A6C0FAK3"/>
<dbReference type="GO" id="GO:0006298">
    <property type="term" value="P:mismatch repair"/>
    <property type="evidence" value="ECO:0007669"/>
    <property type="project" value="TreeGrafter"/>
</dbReference>
<dbReference type="GO" id="GO:0003723">
    <property type="term" value="F:RNA binding"/>
    <property type="evidence" value="ECO:0007669"/>
    <property type="project" value="InterPro"/>
</dbReference>
<feature type="domain" description="RNase H type-2" evidence="14">
    <location>
        <begin position="14"/>
        <end position="200"/>
    </location>
</feature>
<reference evidence="15" key="1">
    <citation type="journal article" date="2020" name="Nature">
        <title>Giant virus diversity and host interactions through global metagenomics.</title>
        <authorList>
            <person name="Schulz F."/>
            <person name="Roux S."/>
            <person name="Paez-Espino D."/>
            <person name="Jungbluth S."/>
            <person name="Walsh D.A."/>
            <person name="Denef V.J."/>
            <person name="McMahon K.D."/>
            <person name="Konstantinidis K.T."/>
            <person name="Eloe-Fadrosh E.A."/>
            <person name="Kyrpides N.C."/>
            <person name="Woyke T."/>
        </authorList>
    </citation>
    <scope>NUCLEOTIDE SEQUENCE</scope>
    <source>
        <strain evidence="15">GVMAG-S-ERX556101-89</strain>
    </source>
</reference>
<dbReference type="GO" id="GO:0004523">
    <property type="term" value="F:RNA-DNA hybrid ribonuclease activity"/>
    <property type="evidence" value="ECO:0007669"/>
    <property type="project" value="UniProtKB-EC"/>
</dbReference>
<evidence type="ECO:0000256" key="7">
    <source>
        <dbReference type="ARBA" id="ARBA00019179"/>
    </source>
</evidence>
<dbReference type="Gene3D" id="3.30.420.10">
    <property type="entry name" value="Ribonuclease H-like superfamily/Ribonuclease H"/>
    <property type="match status" value="1"/>
</dbReference>
<dbReference type="InterPro" id="IPR001352">
    <property type="entry name" value="RNase_HII/HIII"/>
</dbReference>
<comment type="similarity">
    <text evidence="5">Belongs to the RNase HII family.</text>
</comment>
<protein>
    <recommendedName>
        <fullName evidence="7">Ribonuclease HII</fullName>
        <ecNumber evidence="6">3.1.26.4</ecNumber>
    </recommendedName>
</protein>
<evidence type="ECO:0000256" key="5">
    <source>
        <dbReference type="ARBA" id="ARBA00007383"/>
    </source>
</evidence>
<name>A0A6C0FAK3_9ZZZZ</name>
<keyword evidence="11" id="KW-0255">Endonuclease</keyword>
<keyword evidence="12" id="KW-0378">Hydrolase</keyword>
<comment type="subcellular location">
    <subcellularLocation>
        <location evidence="4">Cytoplasm</location>
    </subcellularLocation>
</comment>
<proteinExistence type="inferred from homology"/>
<dbReference type="Pfam" id="PF01351">
    <property type="entry name" value="RNase_HII"/>
    <property type="match status" value="1"/>
</dbReference>
<evidence type="ECO:0000256" key="6">
    <source>
        <dbReference type="ARBA" id="ARBA00012180"/>
    </source>
</evidence>
<evidence type="ECO:0000256" key="2">
    <source>
        <dbReference type="ARBA" id="ARBA00001936"/>
    </source>
</evidence>
<dbReference type="GO" id="GO:0005737">
    <property type="term" value="C:cytoplasm"/>
    <property type="evidence" value="ECO:0007669"/>
    <property type="project" value="UniProtKB-SubCell"/>
</dbReference>
<sequence length="200" mass="22541">MDHPIAKVFNPDSDKEVGLDEAGRGALAGPVCIAGVILPKETETAQGITIRDSKKMSEKKRLAAAEWIKANATAWSCIFVEPVDIDRLNILNATLWGMKKVIRDLDSKGFKPDFIVVDGPHFHPEDDTPYECVSQGDDKYRNIAAASIIAKTERDELMRSLHEEFPVYNWKKNKAYGTREHKDAIKEHGRCVHHRKSFRG</sequence>
<comment type="catalytic activity">
    <reaction evidence="1">
        <text>Endonucleolytic cleavage to 5'-phosphomonoester.</text>
        <dbReference type="EC" id="3.1.26.4"/>
    </reaction>
</comment>
<dbReference type="PANTHER" id="PTHR10954:SF18">
    <property type="entry name" value="RIBONUCLEASE HII"/>
    <property type="match status" value="1"/>
</dbReference>
<evidence type="ECO:0000256" key="12">
    <source>
        <dbReference type="ARBA" id="ARBA00022801"/>
    </source>
</evidence>
<dbReference type="EC" id="3.1.26.4" evidence="6"/>
<evidence type="ECO:0000259" key="14">
    <source>
        <dbReference type="PROSITE" id="PS51975"/>
    </source>
</evidence>
<dbReference type="InterPro" id="IPR024567">
    <property type="entry name" value="RNase_HII/HIII_dom"/>
</dbReference>
<keyword evidence="10" id="KW-0479">Metal-binding</keyword>
<organism evidence="15">
    <name type="scientific">viral metagenome</name>
    <dbReference type="NCBI Taxonomy" id="1070528"/>
    <lineage>
        <taxon>unclassified sequences</taxon>
        <taxon>metagenomes</taxon>
        <taxon>organismal metagenomes</taxon>
    </lineage>
</organism>
<dbReference type="InterPro" id="IPR036397">
    <property type="entry name" value="RNaseH_sf"/>
</dbReference>